<evidence type="ECO:0008006" key="4">
    <source>
        <dbReference type="Google" id="ProtNLM"/>
    </source>
</evidence>
<gene>
    <name evidence="2" type="ORF">N7492_004505</name>
</gene>
<protein>
    <recommendedName>
        <fullName evidence="4">Extracellular membrane protein CFEM domain-containing protein</fullName>
    </recommendedName>
</protein>
<reference evidence="2" key="2">
    <citation type="journal article" date="2023" name="IMA Fungus">
        <title>Comparative genomic study of the Penicillium genus elucidates a diverse pangenome and 15 lateral gene transfer events.</title>
        <authorList>
            <person name="Petersen C."/>
            <person name="Sorensen T."/>
            <person name="Nielsen M.R."/>
            <person name="Sondergaard T.E."/>
            <person name="Sorensen J.L."/>
            <person name="Fitzpatrick D.A."/>
            <person name="Frisvad J.C."/>
            <person name="Nielsen K.L."/>
        </authorList>
    </citation>
    <scope>NUCLEOTIDE SEQUENCE</scope>
    <source>
        <strain evidence="2">IBT 21917</strain>
    </source>
</reference>
<feature type="signal peptide" evidence="1">
    <location>
        <begin position="1"/>
        <end position="23"/>
    </location>
</feature>
<organism evidence="2 3">
    <name type="scientific">Penicillium capsulatum</name>
    <dbReference type="NCBI Taxonomy" id="69766"/>
    <lineage>
        <taxon>Eukaryota</taxon>
        <taxon>Fungi</taxon>
        <taxon>Dikarya</taxon>
        <taxon>Ascomycota</taxon>
        <taxon>Pezizomycotina</taxon>
        <taxon>Eurotiomycetes</taxon>
        <taxon>Eurotiomycetidae</taxon>
        <taxon>Eurotiales</taxon>
        <taxon>Aspergillaceae</taxon>
        <taxon>Penicillium</taxon>
    </lineage>
</organism>
<dbReference type="AlphaFoldDB" id="A0A9W9LQA2"/>
<evidence type="ECO:0000313" key="2">
    <source>
        <dbReference type="EMBL" id="KAJ5171912.1"/>
    </source>
</evidence>
<proteinExistence type="predicted"/>
<sequence>MKLSIFVPLTVFLSFSTAELTGANEVDNAASIPDCVRERCLPEANSVAACDQVDHDCCAEPDMTVFHDTLSKCLTLTGCSPDPEGKIITVSTEEFG</sequence>
<evidence type="ECO:0000256" key="1">
    <source>
        <dbReference type="SAM" id="SignalP"/>
    </source>
</evidence>
<name>A0A9W9LQA2_9EURO</name>
<accession>A0A9W9LQA2</accession>
<keyword evidence="3" id="KW-1185">Reference proteome</keyword>
<dbReference type="EMBL" id="JAPQKO010000003">
    <property type="protein sequence ID" value="KAJ5171912.1"/>
    <property type="molecule type" value="Genomic_DNA"/>
</dbReference>
<dbReference type="Proteomes" id="UP001146351">
    <property type="component" value="Unassembled WGS sequence"/>
</dbReference>
<reference evidence="2" key="1">
    <citation type="submission" date="2022-11" db="EMBL/GenBank/DDBJ databases">
        <authorList>
            <person name="Petersen C."/>
        </authorList>
    </citation>
    <scope>NUCLEOTIDE SEQUENCE</scope>
    <source>
        <strain evidence="2">IBT 21917</strain>
    </source>
</reference>
<feature type="chain" id="PRO_5040761832" description="Extracellular membrane protein CFEM domain-containing protein" evidence="1">
    <location>
        <begin position="24"/>
        <end position="96"/>
    </location>
</feature>
<comment type="caution">
    <text evidence="2">The sequence shown here is derived from an EMBL/GenBank/DDBJ whole genome shotgun (WGS) entry which is preliminary data.</text>
</comment>
<dbReference type="OrthoDB" id="4505683at2759"/>
<evidence type="ECO:0000313" key="3">
    <source>
        <dbReference type="Proteomes" id="UP001146351"/>
    </source>
</evidence>
<keyword evidence="1" id="KW-0732">Signal</keyword>